<comment type="caution">
    <text evidence="3">The sequence shown here is derived from an EMBL/GenBank/DDBJ whole genome shotgun (WGS) entry which is preliminary data.</text>
</comment>
<dbReference type="Gene3D" id="3.90.245.10">
    <property type="entry name" value="Ribonucleoside hydrolase-like"/>
    <property type="match status" value="1"/>
</dbReference>
<evidence type="ECO:0000259" key="2">
    <source>
        <dbReference type="Pfam" id="PF07632"/>
    </source>
</evidence>
<proteinExistence type="predicted"/>
<feature type="signal peptide" evidence="1">
    <location>
        <begin position="1"/>
        <end position="34"/>
    </location>
</feature>
<evidence type="ECO:0000313" key="3">
    <source>
        <dbReference type="EMBL" id="TWU32660.1"/>
    </source>
</evidence>
<accession>A0A5C6D769</accession>
<dbReference type="InterPro" id="IPR011483">
    <property type="entry name" value="Sde182_NH-like"/>
</dbReference>
<keyword evidence="4" id="KW-1185">Reference proteome</keyword>
<protein>
    <recommendedName>
        <fullName evidence="2">Cellulose-binding Sde182 nucleoside hydrolase-like domain-containing protein</fullName>
    </recommendedName>
</protein>
<dbReference type="AlphaFoldDB" id="A0A5C6D769"/>
<keyword evidence="1" id="KW-0732">Signal</keyword>
<feature type="domain" description="Cellulose-binding Sde182 nucleoside hydrolase-like" evidence="2">
    <location>
        <begin position="481"/>
        <end position="620"/>
    </location>
</feature>
<evidence type="ECO:0000313" key="4">
    <source>
        <dbReference type="Proteomes" id="UP000319143"/>
    </source>
</evidence>
<organism evidence="3 4">
    <name type="scientific">Novipirellula artificiosorum</name>
    <dbReference type="NCBI Taxonomy" id="2528016"/>
    <lineage>
        <taxon>Bacteria</taxon>
        <taxon>Pseudomonadati</taxon>
        <taxon>Planctomycetota</taxon>
        <taxon>Planctomycetia</taxon>
        <taxon>Pirellulales</taxon>
        <taxon>Pirellulaceae</taxon>
        <taxon>Novipirellula</taxon>
    </lineage>
</organism>
<gene>
    <name evidence="3" type="ORF">Poly41_56380</name>
</gene>
<dbReference type="Pfam" id="PF07632">
    <property type="entry name" value="Sde182_NH-like"/>
    <property type="match status" value="1"/>
</dbReference>
<name>A0A5C6D769_9BACT</name>
<dbReference type="Proteomes" id="UP000319143">
    <property type="component" value="Unassembled WGS sequence"/>
</dbReference>
<dbReference type="InterPro" id="IPR036452">
    <property type="entry name" value="Ribo_hydro-like"/>
</dbReference>
<dbReference type="EMBL" id="SJPV01000012">
    <property type="protein sequence ID" value="TWU32660.1"/>
    <property type="molecule type" value="Genomic_DNA"/>
</dbReference>
<reference evidence="3 4" key="1">
    <citation type="submission" date="2019-02" db="EMBL/GenBank/DDBJ databases">
        <title>Deep-cultivation of Planctomycetes and their phenomic and genomic characterization uncovers novel biology.</title>
        <authorList>
            <person name="Wiegand S."/>
            <person name="Jogler M."/>
            <person name="Boedeker C."/>
            <person name="Pinto D."/>
            <person name="Vollmers J."/>
            <person name="Rivas-Marin E."/>
            <person name="Kohn T."/>
            <person name="Peeters S.H."/>
            <person name="Heuer A."/>
            <person name="Rast P."/>
            <person name="Oberbeckmann S."/>
            <person name="Bunk B."/>
            <person name="Jeske O."/>
            <person name="Meyerdierks A."/>
            <person name="Storesund J.E."/>
            <person name="Kallscheuer N."/>
            <person name="Luecker S."/>
            <person name="Lage O.M."/>
            <person name="Pohl T."/>
            <person name="Merkel B.J."/>
            <person name="Hornburger P."/>
            <person name="Mueller R.-W."/>
            <person name="Bruemmer F."/>
            <person name="Labrenz M."/>
            <person name="Spormann A.M."/>
            <person name="Op Den Camp H."/>
            <person name="Overmann J."/>
            <person name="Amann R."/>
            <person name="Jetten M.S.M."/>
            <person name="Mascher T."/>
            <person name="Medema M.H."/>
            <person name="Devos D.P."/>
            <person name="Kaster A.-K."/>
            <person name="Ovreas L."/>
            <person name="Rohde M."/>
            <person name="Galperin M.Y."/>
            <person name="Jogler C."/>
        </authorList>
    </citation>
    <scope>NUCLEOTIDE SEQUENCE [LARGE SCALE GENOMIC DNA]</scope>
    <source>
        <strain evidence="3 4">Poly41</strain>
    </source>
</reference>
<dbReference type="GO" id="GO:0016799">
    <property type="term" value="F:hydrolase activity, hydrolyzing N-glycosyl compounds"/>
    <property type="evidence" value="ECO:0007669"/>
    <property type="project" value="InterPro"/>
</dbReference>
<sequence length="792" mass="87502" precursor="true">MPKNPRAGCQPAIIILFLCRLAACTTLMVSPAAARDIDSRQGDWTVSGEEVVRDKHIRLDGSLILPANAKLTLENCTFEIVGDYSRHHSVKWEGGTLVTNKCEIGGFVNKGGTAIHTVFRLYQGLWEATDTTVSYSYGISFHWEKGKGVLRGTRLKAGPRPDAIILSGEADVTLTDSDFPIGLGVYCDKGGSTKLNLVPGDSITAQYNRDNLLPGVNWRLNMTDTRVQRWFLFLRRIGGWQPPAEVTLTASRDTIVSLFPHNLKGEITLTNDLATPLVMGNLTLKRNNGEPVGISMYAMYFSGEETDATIKGRTHICEWMQSAGTVRVEGIDKPQDMTFGCTTLELSGDAKLIANRVHFGRPMTWQPENNLGEANVKENATLQAKNISVNKVRFRAEGDATVYIDGLKKLGDLFVSEEGGRVEIVEASSNTLPADLTHVMPARDDKNASGRKPKIRKPKVWIISDMSDKRLGGDEKEGSVNDPDDISAMAGYLLMANEFETLGIVVASTHRNEHRESPDQAVWASNYFGNAYEAEVLALNKEIGGFPKAISFKQSCIKESAERFNSERTYASLDRYDTVADLLATAETIADDDVLNVLCWGSLTEPAILVHHCLATSKQDILKRVRFIAHWTNSPLHQGSKEHPENVANCREDSAACSYLKRVAADDKIRFYECGAIGQHGIVSGAPKGREYYDQFRTSRLGTIFVDGKFAYDGVDHSDSATYWTLLGTYGVSLDDIRPDGVNTAEIEKENEQKFRNHSRRIHNELLRRSGVVQAASLQPTGACDRHLPHTD</sequence>
<feature type="chain" id="PRO_5022664746" description="Cellulose-binding Sde182 nucleoside hydrolase-like domain-containing protein" evidence="1">
    <location>
        <begin position="35"/>
        <end position="792"/>
    </location>
</feature>
<evidence type="ECO:0000256" key="1">
    <source>
        <dbReference type="SAM" id="SignalP"/>
    </source>
</evidence>